<feature type="domain" description="HTH luxR-type" evidence="6">
    <location>
        <begin position="145"/>
        <end position="210"/>
    </location>
</feature>
<dbReference type="STRING" id="1126833.VN24_21425"/>
<dbReference type="InterPro" id="IPR039420">
    <property type="entry name" value="WalR-like"/>
</dbReference>
<keyword evidence="9" id="KW-1185">Reference proteome</keyword>
<protein>
    <submittedName>
        <fullName evidence="8">LuxR family transcriptional regulator</fullName>
    </submittedName>
</protein>
<dbReference type="SMART" id="SM00421">
    <property type="entry name" value="HTH_LUXR"/>
    <property type="match status" value="1"/>
</dbReference>
<dbReference type="GO" id="GO:0003677">
    <property type="term" value="F:DNA binding"/>
    <property type="evidence" value="ECO:0007669"/>
    <property type="project" value="UniProtKB-KW"/>
</dbReference>
<dbReference type="InterPro" id="IPR058245">
    <property type="entry name" value="NreC/VraR/RcsB-like_REC"/>
</dbReference>
<dbReference type="KEGG" id="pbj:VN24_21425"/>
<dbReference type="GO" id="GO:0000160">
    <property type="term" value="P:phosphorelay signal transduction system"/>
    <property type="evidence" value="ECO:0007669"/>
    <property type="project" value="InterPro"/>
</dbReference>
<evidence type="ECO:0000313" key="8">
    <source>
        <dbReference type="EMBL" id="AJY77918.1"/>
    </source>
</evidence>
<dbReference type="GO" id="GO:0006355">
    <property type="term" value="P:regulation of DNA-templated transcription"/>
    <property type="evidence" value="ECO:0007669"/>
    <property type="project" value="InterPro"/>
</dbReference>
<dbReference type="EMBL" id="CP011058">
    <property type="protein sequence ID" value="AJY77918.1"/>
    <property type="molecule type" value="Genomic_DNA"/>
</dbReference>
<gene>
    <name evidence="8" type="ORF">VN24_21425</name>
</gene>
<dbReference type="AlphaFoldDB" id="A0A0D5NSM8"/>
<evidence type="ECO:0000256" key="5">
    <source>
        <dbReference type="PROSITE-ProRule" id="PRU00169"/>
    </source>
</evidence>
<keyword evidence="3" id="KW-0238">DNA-binding</keyword>
<keyword evidence="1 5" id="KW-0597">Phosphoprotein</keyword>
<dbReference type="InterPro" id="IPR001789">
    <property type="entry name" value="Sig_transdc_resp-reg_receiver"/>
</dbReference>
<dbReference type="SUPFAM" id="SSF46894">
    <property type="entry name" value="C-terminal effector domain of the bipartite response regulators"/>
    <property type="match status" value="1"/>
</dbReference>
<feature type="domain" description="Response regulatory" evidence="7">
    <location>
        <begin position="3"/>
        <end position="119"/>
    </location>
</feature>
<dbReference type="Gene3D" id="3.40.50.2300">
    <property type="match status" value="1"/>
</dbReference>
<evidence type="ECO:0000256" key="1">
    <source>
        <dbReference type="ARBA" id="ARBA00022553"/>
    </source>
</evidence>
<dbReference type="PROSITE" id="PS50110">
    <property type="entry name" value="RESPONSE_REGULATORY"/>
    <property type="match status" value="1"/>
</dbReference>
<evidence type="ECO:0000259" key="7">
    <source>
        <dbReference type="PROSITE" id="PS50110"/>
    </source>
</evidence>
<evidence type="ECO:0000259" key="6">
    <source>
        <dbReference type="PROSITE" id="PS50043"/>
    </source>
</evidence>
<name>A0A0D5NSM8_9BACL</name>
<organism evidence="8 9">
    <name type="scientific">Paenibacillus beijingensis</name>
    <dbReference type="NCBI Taxonomy" id="1126833"/>
    <lineage>
        <taxon>Bacteria</taxon>
        <taxon>Bacillati</taxon>
        <taxon>Bacillota</taxon>
        <taxon>Bacilli</taxon>
        <taxon>Bacillales</taxon>
        <taxon>Paenibacillaceae</taxon>
        <taxon>Paenibacillus</taxon>
    </lineage>
</organism>
<dbReference type="OrthoDB" id="9779069at2"/>
<reference evidence="9" key="2">
    <citation type="submission" date="2015-03" db="EMBL/GenBank/DDBJ databases">
        <title>Genome sequence of Paenibacillus beijingensis strain DSM 24997T.</title>
        <authorList>
            <person name="Kwak Y."/>
            <person name="Shin J.-H."/>
        </authorList>
    </citation>
    <scope>NUCLEOTIDE SEQUENCE [LARGE SCALE GENOMIC DNA]</scope>
    <source>
        <strain evidence="9">DSM 24997</strain>
    </source>
</reference>
<dbReference type="InterPro" id="IPR016032">
    <property type="entry name" value="Sig_transdc_resp-reg_C-effctor"/>
</dbReference>
<dbReference type="Pfam" id="PF00196">
    <property type="entry name" value="GerE"/>
    <property type="match status" value="1"/>
</dbReference>
<evidence type="ECO:0000313" key="9">
    <source>
        <dbReference type="Proteomes" id="UP000032633"/>
    </source>
</evidence>
<proteinExistence type="predicted"/>
<dbReference type="SUPFAM" id="SSF52172">
    <property type="entry name" value="CheY-like"/>
    <property type="match status" value="1"/>
</dbReference>
<dbReference type="InterPro" id="IPR011006">
    <property type="entry name" value="CheY-like_superfamily"/>
</dbReference>
<feature type="modified residue" description="4-aspartylphosphate" evidence="5">
    <location>
        <position position="54"/>
    </location>
</feature>
<keyword evidence="4" id="KW-0804">Transcription</keyword>
<dbReference type="HOGENOM" id="CLU_000445_90_10_9"/>
<dbReference type="CDD" id="cd06170">
    <property type="entry name" value="LuxR_C_like"/>
    <property type="match status" value="1"/>
</dbReference>
<reference evidence="8 9" key="1">
    <citation type="journal article" date="2015" name="J. Biotechnol.">
        <title>Complete genome sequence of Paenibacillus beijingensis 7188(T) (=DSM 24997(T)), a novel rhizobacterium from jujube garden soil.</title>
        <authorList>
            <person name="Kwak Y."/>
            <person name="Shin J.H."/>
        </authorList>
    </citation>
    <scope>NUCLEOTIDE SEQUENCE [LARGE SCALE GENOMIC DNA]</scope>
    <source>
        <strain evidence="8 9">DSM 24997</strain>
    </source>
</reference>
<dbReference type="PATRIC" id="fig|1126833.4.peg.4705"/>
<evidence type="ECO:0000256" key="2">
    <source>
        <dbReference type="ARBA" id="ARBA00023015"/>
    </source>
</evidence>
<dbReference type="PROSITE" id="PS00622">
    <property type="entry name" value="HTH_LUXR_1"/>
    <property type="match status" value="1"/>
</dbReference>
<keyword evidence="2" id="KW-0805">Transcription regulation</keyword>
<dbReference type="CDD" id="cd17535">
    <property type="entry name" value="REC_NarL-like"/>
    <property type="match status" value="1"/>
</dbReference>
<accession>A0A0D5NSM8</accession>
<evidence type="ECO:0000256" key="3">
    <source>
        <dbReference type="ARBA" id="ARBA00023125"/>
    </source>
</evidence>
<dbReference type="InterPro" id="IPR000792">
    <property type="entry name" value="Tscrpt_reg_LuxR_C"/>
</dbReference>
<sequence length="211" mass="23227">MIRILVVDDHPVFREGLLSILASVKDFEFAGEAATGAEAIDMAEEQQPDIVLMDIDLPDCSGIESMREILRMSPHIGVIMLSMIDDDASIFSAMRAGARGYLLKGARKREIVRAVYAAADGEAIFSPAIAKRMIYYFDSQQHSARIDLFPELTAREKEVLALLAKGNSNSEIGTLLGLRPKTVRNHISNILNKLQVTDRSKAIILARESGL</sequence>
<dbReference type="SMART" id="SM00448">
    <property type="entry name" value="REC"/>
    <property type="match status" value="1"/>
</dbReference>
<dbReference type="Proteomes" id="UP000032633">
    <property type="component" value="Chromosome"/>
</dbReference>
<dbReference type="PANTHER" id="PTHR43214">
    <property type="entry name" value="TWO-COMPONENT RESPONSE REGULATOR"/>
    <property type="match status" value="1"/>
</dbReference>
<dbReference type="Pfam" id="PF00072">
    <property type="entry name" value="Response_reg"/>
    <property type="match status" value="1"/>
</dbReference>
<dbReference type="PRINTS" id="PR00038">
    <property type="entry name" value="HTHLUXR"/>
</dbReference>
<evidence type="ECO:0000256" key="4">
    <source>
        <dbReference type="ARBA" id="ARBA00023163"/>
    </source>
</evidence>
<dbReference type="PROSITE" id="PS50043">
    <property type="entry name" value="HTH_LUXR_2"/>
    <property type="match status" value="1"/>
</dbReference>